<name>U1GAQ6_ENDPU</name>
<keyword evidence="3" id="KW-1185">Reference proteome</keyword>
<feature type="region of interest" description="Disordered" evidence="1">
    <location>
        <begin position="19"/>
        <end position="100"/>
    </location>
</feature>
<dbReference type="OrthoDB" id="10538846at2759"/>
<dbReference type="GeneID" id="19242143"/>
<reference evidence="3" key="1">
    <citation type="journal article" date="2014" name="BMC Genomics">
        <title>Genome characteristics reveal the impact of lichenization on lichen-forming fungus Endocarpon pusillum Hedwig (Verrucariales, Ascomycota).</title>
        <authorList>
            <person name="Wang Y.-Y."/>
            <person name="Liu B."/>
            <person name="Zhang X.-Y."/>
            <person name="Zhou Q.-M."/>
            <person name="Zhang T."/>
            <person name="Li H."/>
            <person name="Yu Y.-F."/>
            <person name="Zhang X.-L."/>
            <person name="Hao X.-Y."/>
            <person name="Wang M."/>
            <person name="Wang L."/>
            <person name="Wei J.-C."/>
        </authorList>
    </citation>
    <scope>NUCLEOTIDE SEQUENCE [LARGE SCALE GENOMIC DNA]</scope>
    <source>
        <strain evidence="3">Z07020 / HMAS-L-300199</strain>
    </source>
</reference>
<organism evidence="2 3">
    <name type="scientific">Endocarpon pusillum (strain Z07020 / HMAS-L-300199)</name>
    <name type="common">Lichen-forming fungus</name>
    <dbReference type="NCBI Taxonomy" id="1263415"/>
    <lineage>
        <taxon>Eukaryota</taxon>
        <taxon>Fungi</taxon>
        <taxon>Dikarya</taxon>
        <taxon>Ascomycota</taxon>
        <taxon>Pezizomycotina</taxon>
        <taxon>Eurotiomycetes</taxon>
        <taxon>Chaetothyriomycetidae</taxon>
        <taxon>Verrucariales</taxon>
        <taxon>Verrucariaceae</taxon>
        <taxon>Endocarpon</taxon>
    </lineage>
</organism>
<evidence type="ECO:0000256" key="1">
    <source>
        <dbReference type="SAM" id="MobiDB-lite"/>
    </source>
</evidence>
<protein>
    <submittedName>
        <fullName evidence="2">Uncharacterized protein</fullName>
    </submittedName>
</protein>
<dbReference type="Proteomes" id="UP000019373">
    <property type="component" value="Unassembled WGS sequence"/>
</dbReference>
<dbReference type="RefSeq" id="XP_007805601.1">
    <property type="nucleotide sequence ID" value="XM_007807410.1"/>
</dbReference>
<evidence type="ECO:0000313" key="2">
    <source>
        <dbReference type="EMBL" id="ERF68771.1"/>
    </source>
</evidence>
<sequence>MALSSRMWTQIQGVEEVLERNLPPHISKLASPADQRKGSGTTRNSTNESKEQARDSRRPRSRAAHDWGGQLELQPFSGETGVIKQQKRPCYGLQVPNQKR</sequence>
<dbReference type="HOGENOM" id="CLU_2306096_0_0_1"/>
<gene>
    <name evidence="2" type="ORF">EPUS_07258</name>
</gene>
<accession>U1GAQ6</accession>
<dbReference type="EMBL" id="KE721494">
    <property type="protein sequence ID" value="ERF68771.1"/>
    <property type="molecule type" value="Genomic_DNA"/>
</dbReference>
<feature type="compositionally biased region" description="Basic and acidic residues" evidence="1">
    <location>
        <begin position="48"/>
        <end position="58"/>
    </location>
</feature>
<dbReference type="AlphaFoldDB" id="U1GAQ6"/>
<evidence type="ECO:0000313" key="3">
    <source>
        <dbReference type="Proteomes" id="UP000019373"/>
    </source>
</evidence>
<feature type="compositionally biased region" description="Polar residues" evidence="1">
    <location>
        <begin position="38"/>
        <end position="47"/>
    </location>
</feature>
<proteinExistence type="predicted"/>